<dbReference type="InterPro" id="IPR029063">
    <property type="entry name" value="SAM-dependent_MTases_sf"/>
</dbReference>
<sequence length="266" mass="31042">MKDKYKLLLSLKLLEYEIKELINYSKDCYECFDFLSDKLDYLCEFMNCEENLKRWNLWKDDYQIKYYCEKLRETASNALCYIEKYQSSCIDNDELNRSNYIMMLSDSVRYEFKNLGINNKSKVIFVGSGAFPVSAITIAKEIGAQVMCVDIDNEAISLAKNVTESLKLDSIIKFSSKSLRELDFVKVATHIIVASLVKNKKEVLADLKENINTNAKIILRYGNGLKSIFNYPFEKNLSKDWIQIKIDEDKNIYDTIILERSYYECG</sequence>
<evidence type="ECO:0000256" key="1">
    <source>
        <dbReference type="ARBA" id="ARBA00022679"/>
    </source>
</evidence>
<evidence type="ECO:0000256" key="2">
    <source>
        <dbReference type="ARBA" id="ARBA00022691"/>
    </source>
</evidence>
<dbReference type="Pfam" id="PF03059">
    <property type="entry name" value="NAS"/>
    <property type="match status" value="1"/>
</dbReference>
<dbReference type="Gene3D" id="3.40.50.150">
    <property type="entry name" value="Vaccinia Virus protein VP39"/>
    <property type="match status" value="1"/>
</dbReference>
<dbReference type="AlphaFoldDB" id="A0A1M5QQX6"/>
<protein>
    <submittedName>
        <fullName evidence="3">Nicotianamine synthase protein</fullName>
    </submittedName>
</protein>
<reference evidence="4" key="1">
    <citation type="submission" date="2016-11" db="EMBL/GenBank/DDBJ databases">
        <authorList>
            <person name="Varghese N."/>
            <person name="Submissions S."/>
        </authorList>
    </citation>
    <scope>NUCLEOTIDE SEQUENCE [LARGE SCALE GENOMIC DNA]</scope>
    <source>
        <strain evidence="4">DSM 15285</strain>
    </source>
</reference>
<dbReference type="Proteomes" id="UP000242520">
    <property type="component" value="Unassembled WGS sequence"/>
</dbReference>
<keyword evidence="1" id="KW-0808">Transferase</keyword>
<dbReference type="PANTHER" id="PTHR32266:SF12">
    <property type="entry name" value="NICOTIANAMINE SYNTHASE 3"/>
    <property type="match status" value="1"/>
</dbReference>
<keyword evidence="2" id="KW-0949">S-adenosyl-L-methionine</keyword>
<gene>
    <name evidence="3" type="ORF">SAMN02744040_01053</name>
</gene>
<evidence type="ECO:0000313" key="3">
    <source>
        <dbReference type="EMBL" id="SHH16497.1"/>
    </source>
</evidence>
<organism evidence="3 4">
    <name type="scientific">Tepidibacter thalassicus DSM 15285</name>
    <dbReference type="NCBI Taxonomy" id="1123350"/>
    <lineage>
        <taxon>Bacteria</taxon>
        <taxon>Bacillati</taxon>
        <taxon>Bacillota</taxon>
        <taxon>Clostridia</taxon>
        <taxon>Peptostreptococcales</taxon>
        <taxon>Peptostreptococcaceae</taxon>
        <taxon>Tepidibacter</taxon>
    </lineage>
</organism>
<dbReference type="RefSeq" id="WP_072724349.1">
    <property type="nucleotide sequence ID" value="NZ_FQXH01000009.1"/>
</dbReference>
<dbReference type="SUPFAM" id="SSF53335">
    <property type="entry name" value="S-adenosyl-L-methionine-dependent methyltransferases"/>
    <property type="match status" value="1"/>
</dbReference>
<dbReference type="GO" id="GO:0030418">
    <property type="term" value="P:nicotianamine biosynthetic process"/>
    <property type="evidence" value="ECO:0007669"/>
    <property type="project" value="InterPro"/>
</dbReference>
<keyword evidence="4" id="KW-1185">Reference proteome</keyword>
<dbReference type="PANTHER" id="PTHR32266">
    <property type="entry name" value="NICOTIANAMINE SYNTHASE 3"/>
    <property type="match status" value="1"/>
</dbReference>
<accession>A0A1M5QQX6</accession>
<dbReference type="GO" id="GO:0030410">
    <property type="term" value="F:nicotianamine synthase activity"/>
    <property type="evidence" value="ECO:0007669"/>
    <property type="project" value="InterPro"/>
</dbReference>
<dbReference type="OrthoDB" id="1956540at2"/>
<dbReference type="STRING" id="1123350.SAMN02744040_01053"/>
<dbReference type="InterPro" id="IPR004298">
    <property type="entry name" value="Nicotian_synth"/>
</dbReference>
<evidence type="ECO:0000313" key="4">
    <source>
        <dbReference type="Proteomes" id="UP000242520"/>
    </source>
</evidence>
<name>A0A1M5QQX6_9FIRM</name>
<dbReference type="EMBL" id="FQXH01000009">
    <property type="protein sequence ID" value="SHH16497.1"/>
    <property type="molecule type" value="Genomic_DNA"/>
</dbReference>
<proteinExistence type="predicted"/>